<comment type="function">
    <text evidence="8">IGPS catalyzes the conversion of PRFAR and glutamine to IGP, AICAR and glutamate. The HisF subunit catalyzes the cyclization activity that produces IGP and AICAR from PRFAR using the ammonia provided by the HisH subunit.</text>
</comment>
<dbReference type="GO" id="GO:0000105">
    <property type="term" value="P:L-histidine biosynthetic process"/>
    <property type="evidence" value="ECO:0007669"/>
    <property type="project" value="UniProtKB-UniPathway"/>
</dbReference>
<dbReference type="Gene3D" id="3.20.20.70">
    <property type="entry name" value="Aldolase class I"/>
    <property type="match status" value="1"/>
</dbReference>
<evidence type="ECO:0000256" key="1">
    <source>
        <dbReference type="ARBA" id="ARBA00005091"/>
    </source>
</evidence>
<comment type="pathway">
    <text evidence="1">Amino-acid biosynthesis; L-histidine biosynthesis; L-histidine from 5-phospho-alpha-D-ribose 1-diphosphate: step 5/9.</text>
</comment>
<dbReference type="InterPro" id="IPR011060">
    <property type="entry name" value="RibuloseP-bd_barrel"/>
</dbReference>
<dbReference type="EMBL" id="MHRJ01000055">
    <property type="protein sequence ID" value="OHA20979.1"/>
    <property type="molecule type" value="Genomic_DNA"/>
</dbReference>
<keyword evidence="6 11" id="KW-0368">Histidine biosynthesis</keyword>
<evidence type="ECO:0000256" key="2">
    <source>
        <dbReference type="ARBA" id="ARBA00009667"/>
    </source>
</evidence>
<dbReference type="Pfam" id="PF00977">
    <property type="entry name" value="His_biosynth"/>
    <property type="match status" value="1"/>
</dbReference>
<comment type="subunit">
    <text evidence="3">Heterodimer of HisH and HisF.</text>
</comment>
<evidence type="ECO:0000256" key="9">
    <source>
        <dbReference type="ARBA" id="ARBA00030264"/>
    </source>
</evidence>
<dbReference type="Proteomes" id="UP000176493">
    <property type="component" value="Unassembled WGS sequence"/>
</dbReference>
<evidence type="ECO:0000256" key="8">
    <source>
        <dbReference type="ARBA" id="ARBA00025475"/>
    </source>
</evidence>
<name>A0A1G2MCW6_9BACT</name>
<reference evidence="12 13" key="1">
    <citation type="journal article" date="2016" name="Nat. Commun.">
        <title>Thousands of microbial genomes shed light on interconnected biogeochemical processes in an aquifer system.</title>
        <authorList>
            <person name="Anantharaman K."/>
            <person name="Brown C.T."/>
            <person name="Hug L.A."/>
            <person name="Sharon I."/>
            <person name="Castelle C.J."/>
            <person name="Probst A.J."/>
            <person name="Thomas B.C."/>
            <person name="Singh A."/>
            <person name="Wilkins M.J."/>
            <person name="Karaoz U."/>
            <person name="Brodie E.L."/>
            <person name="Williams K.H."/>
            <person name="Hubbard S.S."/>
            <person name="Banfield J.F."/>
        </authorList>
    </citation>
    <scope>NUCLEOTIDE SEQUENCE [LARGE SCALE GENOMIC DNA]</scope>
</reference>
<evidence type="ECO:0000256" key="10">
    <source>
        <dbReference type="ARBA" id="ARBA00047838"/>
    </source>
</evidence>
<dbReference type="PANTHER" id="PTHR21235">
    <property type="entry name" value="IMIDAZOLE GLYCEROL PHOSPHATE SYNTHASE SUBUNIT HISF/H IGP SYNTHASE SUBUNIT HISF/H"/>
    <property type="match status" value="1"/>
</dbReference>
<dbReference type="EC" id="4.3.2.10" evidence="4"/>
<evidence type="ECO:0000256" key="6">
    <source>
        <dbReference type="ARBA" id="ARBA00023102"/>
    </source>
</evidence>
<accession>A0A1G2MCW6</accession>
<dbReference type="GO" id="GO:0016829">
    <property type="term" value="F:lyase activity"/>
    <property type="evidence" value="ECO:0007669"/>
    <property type="project" value="UniProtKB-KW"/>
</dbReference>
<evidence type="ECO:0000313" key="13">
    <source>
        <dbReference type="Proteomes" id="UP000176493"/>
    </source>
</evidence>
<proteinExistence type="inferred from homology"/>
<dbReference type="PANTHER" id="PTHR21235:SF2">
    <property type="entry name" value="IMIDAZOLE GLYCEROL PHOSPHATE SYNTHASE HISHF"/>
    <property type="match status" value="1"/>
</dbReference>
<dbReference type="GO" id="GO:0000107">
    <property type="term" value="F:imidazoleglycerol-phosphate synthase activity"/>
    <property type="evidence" value="ECO:0007669"/>
    <property type="project" value="InterPro"/>
</dbReference>
<evidence type="ECO:0000256" key="5">
    <source>
        <dbReference type="ARBA" id="ARBA00022605"/>
    </source>
</evidence>
<dbReference type="SUPFAM" id="SSF51366">
    <property type="entry name" value="Ribulose-phoshate binding barrel"/>
    <property type="match status" value="1"/>
</dbReference>
<dbReference type="InterPro" id="IPR013785">
    <property type="entry name" value="Aldolase_TIM"/>
</dbReference>
<comment type="caution">
    <text evidence="12">The sequence shown here is derived from an EMBL/GenBank/DDBJ whole genome shotgun (WGS) entry which is preliminary data.</text>
</comment>
<dbReference type="InterPro" id="IPR006062">
    <property type="entry name" value="His_biosynth"/>
</dbReference>
<organism evidence="12 13">
    <name type="scientific">Candidatus Taylorbacteria bacterium RIFCSPHIGHO2_02_49_25</name>
    <dbReference type="NCBI Taxonomy" id="1802305"/>
    <lineage>
        <taxon>Bacteria</taxon>
        <taxon>Candidatus Tayloriibacteriota</taxon>
    </lineage>
</organism>
<dbReference type="UniPathway" id="UPA00031">
    <property type="reaction ID" value="UER00010"/>
</dbReference>
<dbReference type="InterPro" id="IPR050064">
    <property type="entry name" value="IGPS_HisA/HisF"/>
</dbReference>
<keyword evidence="7" id="KW-0456">Lyase</keyword>
<protein>
    <recommendedName>
        <fullName evidence="4">imidazole glycerol-phosphate synthase</fullName>
        <ecNumber evidence="4">4.3.2.10</ecNumber>
    </recommendedName>
    <alternativeName>
        <fullName evidence="9">IGP synthase cyclase subunit</fullName>
    </alternativeName>
</protein>
<dbReference type="AlphaFoldDB" id="A0A1G2MCW6"/>
<dbReference type="CDD" id="cd04731">
    <property type="entry name" value="HisF"/>
    <property type="match status" value="1"/>
</dbReference>
<sequence length="250" mass="27134">MSKNIRIIPTLHVKGPNVVKPVHTEALRVVGNPKELAARYYQEGADELIYLDIVASLYQRNLDFELLKSVTEDIFIPVTVGGGIRSIHDINNALRAGADKVAINTFGVSHPDFIREAAREFGSQCIVLYIEAKKQEGGSYEAYTDGGREHSGVGAIEWAKRGIKLGAGEILISSIDRDGTKKGFDIELARSIASRAPIPVIAHGGAGSLSSFEEVATEGFADAVAASSVFHYKDYTIGEVKQYLRKEGRS</sequence>
<comment type="similarity">
    <text evidence="2 11">Belongs to the HisA/HisF family.</text>
</comment>
<comment type="catalytic activity">
    <reaction evidence="10">
        <text>5-[(5-phospho-1-deoxy-D-ribulos-1-ylimino)methylamino]-1-(5-phospho-beta-D-ribosyl)imidazole-4-carboxamide + L-glutamine = D-erythro-1-(imidazol-4-yl)glycerol 3-phosphate + 5-amino-1-(5-phospho-beta-D-ribosyl)imidazole-4-carboxamide + L-glutamate + H(+)</text>
        <dbReference type="Rhea" id="RHEA:24793"/>
        <dbReference type="ChEBI" id="CHEBI:15378"/>
        <dbReference type="ChEBI" id="CHEBI:29985"/>
        <dbReference type="ChEBI" id="CHEBI:58278"/>
        <dbReference type="ChEBI" id="CHEBI:58359"/>
        <dbReference type="ChEBI" id="CHEBI:58475"/>
        <dbReference type="ChEBI" id="CHEBI:58525"/>
        <dbReference type="EC" id="4.3.2.10"/>
    </reaction>
</comment>
<evidence type="ECO:0000256" key="11">
    <source>
        <dbReference type="RuleBase" id="RU003657"/>
    </source>
</evidence>
<dbReference type="InterPro" id="IPR004651">
    <property type="entry name" value="HisF"/>
</dbReference>
<evidence type="ECO:0000256" key="7">
    <source>
        <dbReference type="ARBA" id="ARBA00023239"/>
    </source>
</evidence>
<keyword evidence="5 11" id="KW-0028">Amino-acid biosynthesis</keyword>
<evidence type="ECO:0000256" key="3">
    <source>
        <dbReference type="ARBA" id="ARBA00011152"/>
    </source>
</evidence>
<evidence type="ECO:0000256" key="4">
    <source>
        <dbReference type="ARBA" id="ARBA00012809"/>
    </source>
</evidence>
<gene>
    <name evidence="12" type="ORF">A2W52_01095</name>
</gene>
<evidence type="ECO:0000313" key="12">
    <source>
        <dbReference type="EMBL" id="OHA20979.1"/>
    </source>
</evidence>